<feature type="compositionally biased region" description="Basic and acidic residues" evidence="1">
    <location>
        <begin position="51"/>
        <end position="62"/>
    </location>
</feature>
<dbReference type="GO" id="GO:0000963">
    <property type="term" value="P:mitochondrial RNA processing"/>
    <property type="evidence" value="ECO:0007669"/>
    <property type="project" value="TreeGrafter"/>
</dbReference>
<proteinExistence type="predicted"/>
<sequence length="712" mass="76452">MVFDVADILYYLISIPLTIWLCRLLSPSLLAAQPASARVLEVDAPLKTRVETSRKSPAKETFESNSTVAGEQEEEDGTCGDKVRKGVRVPETTAELQGAEGSSMSVGGPPIVSDDVPKTAEVEAIAAAAAPMEEAAAGSARSTVEHTSSSGTSPQAVDGGQRTTANSAEQEKRVGAHGRGGDGEPPGFETHKPASSGVLLRQRDTAGGYQNHRQPTANEFEIQRSILTAANSRSVNGLLAIVDMHVNQLNSVNVSTLIHRLASITQNQEQSQKALTRDPRMKRVLRRAVELAPTSSCQSLSNISWAVGKLQMVEEKEVMQAIVEAAKTRLDHFRPQNFSNMLYGLSRVGYCDKPLMELVSKKVAGTLCTFKPQEVSNLLYAYGRLNCFNEQLLQEISACVSAMMPRYDGHGVGNIMCSLARLNYPSKELLDAVAADVVFTPHKYGKFLIAKILRPMHSLGYTNLSMLMTTSKYILDHVGAIRVDEMAIVMQGFSQEGVRAPPSGSEEDTLSASIRRPSPAIGLLEYEAASYRVDALMQAAALKLSTVAKLEEVSLEKIVQLFNLMARLGMKAKPSNGGFLLSACARILQNLDTLGAEQIKSILQSCAMMELALTSFEERLLSEIADPDDTFVIGAASSTAAGTASCSSPQSLVGAPAASESMPVDLLPPGSGHELPGSGCGWNPESLKFLLETDEHFAQQQLDGGKHGGSRW</sequence>
<accession>A0A7J6N694</accession>
<dbReference type="GO" id="GO:0005759">
    <property type="term" value="C:mitochondrial matrix"/>
    <property type="evidence" value="ECO:0007669"/>
    <property type="project" value="TreeGrafter"/>
</dbReference>
<feature type="compositionally biased region" description="Basic and acidic residues" evidence="1">
    <location>
        <begin position="169"/>
        <end position="182"/>
    </location>
</feature>
<gene>
    <name evidence="3" type="ORF">FOZ60_015597</name>
    <name evidence="4" type="ORF">FOZ63_028390</name>
</gene>
<dbReference type="GO" id="GO:0003723">
    <property type="term" value="F:RNA binding"/>
    <property type="evidence" value="ECO:0007669"/>
    <property type="project" value="TreeGrafter"/>
</dbReference>
<dbReference type="AlphaFoldDB" id="A0A7J6N694"/>
<feature type="domain" description="RNA-editing substrate-binding complex 6 protein" evidence="2">
    <location>
        <begin position="249"/>
        <end position="435"/>
    </location>
</feature>
<evidence type="ECO:0000256" key="1">
    <source>
        <dbReference type="SAM" id="MobiDB-lite"/>
    </source>
</evidence>
<dbReference type="PANTHER" id="PTHR21228:SF40">
    <property type="entry name" value="LD45607P"/>
    <property type="match status" value="1"/>
</dbReference>
<dbReference type="InterPro" id="IPR050870">
    <property type="entry name" value="FAST_kinase"/>
</dbReference>
<dbReference type="OMA" id="HEECAQE"/>
<reference evidence="5 6" key="1">
    <citation type="submission" date="2020-04" db="EMBL/GenBank/DDBJ databases">
        <title>Perkinsus olseni comparative genomics.</title>
        <authorList>
            <person name="Bogema D.R."/>
        </authorList>
    </citation>
    <scope>NUCLEOTIDE SEQUENCE [LARGE SCALE GENOMIC DNA]</scope>
    <source>
        <strain evidence="3">00978-12</strain>
        <strain evidence="4 6">ATCC PRA-207</strain>
    </source>
</reference>
<dbReference type="InterPro" id="IPR058917">
    <property type="entry name" value="RESC6_dom"/>
</dbReference>
<dbReference type="Pfam" id="PF26188">
    <property type="entry name" value="RESC6"/>
    <property type="match status" value="1"/>
</dbReference>
<dbReference type="EMBL" id="JABANP010000796">
    <property type="protein sequence ID" value="KAF4679037.1"/>
    <property type="molecule type" value="Genomic_DNA"/>
</dbReference>
<dbReference type="PANTHER" id="PTHR21228">
    <property type="entry name" value="FAST LEU-RICH DOMAIN-CONTAINING"/>
    <property type="match status" value="1"/>
</dbReference>
<evidence type="ECO:0000313" key="5">
    <source>
        <dbReference type="Proteomes" id="UP000541610"/>
    </source>
</evidence>
<comment type="caution">
    <text evidence="3">The sequence shown here is derived from an EMBL/GenBank/DDBJ whole genome shotgun (WGS) entry which is preliminary data.</text>
</comment>
<dbReference type="GO" id="GO:0035770">
    <property type="term" value="C:ribonucleoprotein granule"/>
    <property type="evidence" value="ECO:0007669"/>
    <property type="project" value="TreeGrafter"/>
</dbReference>
<evidence type="ECO:0000313" key="6">
    <source>
        <dbReference type="Proteomes" id="UP000553632"/>
    </source>
</evidence>
<dbReference type="Proteomes" id="UP000541610">
    <property type="component" value="Unassembled WGS sequence"/>
</dbReference>
<dbReference type="Proteomes" id="UP000553632">
    <property type="component" value="Unassembled WGS sequence"/>
</dbReference>
<evidence type="ECO:0000313" key="3">
    <source>
        <dbReference type="EMBL" id="KAF4679037.1"/>
    </source>
</evidence>
<protein>
    <recommendedName>
        <fullName evidence="2">RNA-editing substrate-binding complex 6 protein domain-containing protein</fullName>
    </recommendedName>
</protein>
<feature type="compositionally biased region" description="Polar residues" evidence="1">
    <location>
        <begin position="141"/>
        <end position="168"/>
    </location>
</feature>
<dbReference type="EMBL" id="JABANO010029214">
    <property type="protein sequence ID" value="KAF4713902.1"/>
    <property type="molecule type" value="Genomic_DNA"/>
</dbReference>
<evidence type="ECO:0000259" key="2">
    <source>
        <dbReference type="Pfam" id="PF26188"/>
    </source>
</evidence>
<feature type="region of interest" description="Disordered" evidence="1">
    <location>
        <begin position="51"/>
        <end position="115"/>
    </location>
</feature>
<organism evidence="3 5">
    <name type="scientific">Perkinsus olseni</name>
    <name type="common">Perkinsus atlanticus</name>
    <dbReference type="NCBI Taxonomy" id="32597"/>
    <lineage>
        <taxon>Eukaryota</taxon>
        <taxon>Sar</taxon>
        <taxon>Alveolata</taxon>
        <taxon>Perkinsozoa</taxon>
        <taxon>Perkinsea</taxon>
        <taxon>Perkinsida</taxon>
        <taxon>Perkinsidae</taxon>
        <taxon>Perkinsus</taxon>
    </lineage>
</organism>
<keyword evidence="6" id="KW-1185">Reference proteome</keyword>
<name>A0A7J6N694_PEROL</name>
<dbReference type="OrthoDB" id="442505at2759"/>
<dbReference type="GO" id="GO:0044528">
    <property type="term" value="P:regulation of mitochondrial mRNA stability"/>
    <property type="evidence" value="ECO:0007669"/>
    <property type="project" value="TreeGrafter"/>
</dbReference>
<feature type="region of interest" description="Disordered" evidence="1">
    <location>
        <begin position="136"/>
        <end position="194"/>
    </location>
</feature>
<evidence type="ECO:0000313" key="4">
    <source>
        <dbReference type="EMBL" id="KAF4713902.1"/>
    </source>
</evidence>